<dbReference type="RefSeq" id="WP_163954442.1">
    <property type="nucleotide sequence ID" value="NZ_JAAFZH010000016.1"/>
</dbReference>
<dbReference type="EMBL" id="JAAFZH010000016">
    <property type="protein sequence ID" value="NDU98310.1"/>
    <property type="molecule type" value="Genomic_DNA"/>
</dbReference>
<dbReference type="SUPFAM" id="SSF51004">
    <property type="entry name" value="C-terminal (heme d1) domain of cytochrome cd1-nitrite reductase"/>
    <property type="match status" value="1"/>
</dbReference>
<dbReference type="Proteomes" id="UP000474175">
    <property type="component" value="Unassembled WGS sequence"/>
</dbReference>
<name>A0A6L9LD03_9BACT</name>
<evidence type="ECO:0000313" key="1">
    <source>
        <dbReference type="EMBL" id="NDU98310.1"/>
    </source>
</evidence>
<dbReference type="PANTHER" id="PTHR42754:SF1">
    <property type="entry name" value="LIPOPROTEIN"/>
    <property type="match status" value="1"/>
</dbReference>
<organism evidence="1 2">
    <name type="scientific">Spirosoma terrae</name>
    <dbReference type="NCBI Taxonomy" id="1968276"/>
    <lineage>
        <taxon>Bacteria</taxon>
        <taxon>Pseudomonadati</taxon>
        <taxon>Bacteroidota</taxon>
        <taxon>Cytophagia</taxon>
        <taxon>Cytophagales</taxon>
        <taxon>Cytophagaceae</taxon>
        <taxon>Spirosoma</taxon>
    </lineage>
</organism>
<dbReference type="PANTHER" id="PTHR42754">
    <property type="entry name" value="ENDOGLUCANASE"/>
    <property type="match status" value="1"/>
</dbReference>
<evidence type="ECO:0000313" key="2">
    <source>
        <dbReference type="Proteomes" id="UP000474175"/>
    </source>
</evidence>
<evidence type="ECO:0008006" key="3">
    <source>
        <dbReference type="Google" id="ProtNLM"/>
    </source>
</evidence>
<dbReference type="InterPro" id="IPR011048">
    <property type="entry name" value="Haem_d1_sf"/>
</dbReference>
<comment type="caution">
    <text evidence="1">The sequence shown here is derived from an EMBL/GenBank/DDBJ whole genome shotgun (WGS) entry which is preliminary data.</text>
</comment>
<reference evidence="1 2" key="1">
    <citation type="submission" date="2020-02" db="EMBL/GenBank/DDBJ databases">
        <title>Draft genome sequence of two Spirosoma agri KCTC 52727 and Spirosoma terrae KCTC 52035.</title>
        <authorList>
            <person name="Rojas J."/>
            <person name="Ambika Manirajan B."/>
            <person name="Suarez C."/>
            <person name="Ratering S."/>
            <person name="Schnell S."/>
        </authorList>
    </citation>
    <scope>NUCLEOTIDE SEQUENCE [LARGE SCALE GENOMIC DNA]</scope>
    <source>
        <strain evidence="1 2">KCTC 52035</strain>
    </source>
</reference>
<dbReference type="AlphaFoldDB" id="A0A6L9LD03"/>
<protein>
    <recommendedName>
        <fullName evidence="3">T9SS type A sorting domain-containing protein</fullName>
    </recommendedName>
</protein>
<proteinExistence type="predicted"/>
<keyword evidence="2" id="KW-1185">Reference proteome</keyword>
<accession>A0A6L9LD03</accession>
<dbReference type="SUPFAM" id="SSF69322">
    <property type="entry name" value="Tricorn protease domain 2"/>
    <property type="match status" value="1"/>
</dbReference>
<sequence>MKNNYHKRIIAGWLILVWLLGVTSTVLAQSVPPVYWQRTLDRTILPIEFRSELVLSLSMARTTDGGCVVVSQSAFTGKPFITKLGPGGNVLWTTSLATFGTPYSVQTTTTGDFLIVSNSDSNPANIILTKIGADGALLLNQYLPLPVDNNLQRTVRDLIPSPDGGFLIAGYESTLNTPRVRLDVLLVKLDKDLTLKWAKRYAGSESTFLFKANRAADGGYVINSTTNSPDITGNLNPNYNLIYNFKVDEEGNVMWQRMGNEQSLFRDFVPTATGYYAIGMSTLSGLSVMKFDQKMNMTRLARLSDSNLTDNQERIAVRATPDGGCIVVDNYINSNNGSRDYRITKYNQNLEIDWQEKGGGLGDDEARIVNVNDDGTYFIAGSTNSEGLFGRVEGSKLATIWVRKQASSLLLTQPTYNCATGVITFNTSGGDGSPITYFAPGISRTSVTSNTGIVEQGLRNDPKPILIQATQRGQTVSYVFDLRKYLETSCGTDQQPTDGKQLILLAPTFNCTSGAITFNTSGGDGSPVEFMAIGITGWTTNPNQYVDKESRTANDVKPFTLMARQNGQVVSYTWDLKAACGRARIGAEEVRAKLQVHVLGNPVEGEIAEIDIVNALGQNVQINLLDLQGKPLFHHSIPEAGESERLRIPIRGASGLLLLDVSTATDRQQLKLLKR</sequence>
<gene>
    <name evidence="1" type="ORF">GK108_25720</name>
</gene>